<proteinExistence type="predicted"/>
<dbReference type="EMBL" id="MU129164">
    <property type="protein sequence ID" value="KAF9505258.1"/>
    <property type="molecule type" value="Genomic_DNA"/>
</dbReference>
<dbReference type="Proteomes" id="UP000886523">
    <property type="component" value="Unassembled WGS sequence"/>
</dbReference>
<name>A0A9P6AGF1_9AGAM</name>
<evidence type="ECO:0000313" key="3">
    <source>
        <dbReference type="Proteomes" id="UP000886523"/>
    </source>
</evidence>
<evidence type="ECO:0000256" key="1">
    <source>
        <dbReference type="SAM" id="MobiDB-lite"/>
    </source>
</evidence>
<dbReference type="AlphaFoldDB" id="A0A9P6AGF1"/>
<organism evidence="2 3">
    <name type="scientific">Hydnum rufescens UP504</name>
    <dbReference type="NCBI Taxonomy" id="1448309"/>
    <lineage>
        <taxon>Eukaryota</taxon>
        <taxon>Fungi</taxon>
        <taxon>Dikarya</taxon>
        <taxon>Basidiomycota</taxon>
        <taxon>Agaricomycotina</taxon>
        <taxon>Agaricomycetes</taxon>
        <taxon>Cantharellales</taxon>
        <taxon>Hydnaceae</taxon>
        <taxon>Hydnum</taxon>
    </lineage>
</organism>
<feature type="compositionally biased region" description="Polar residues" evidence="1">
    <location>
        <begin position="92"/>
        <end position="113"/>
    </location>
</feature>
<keyword evidence="3" id="KW-1185">Reference proteome</keyword>
<protein>
    <submittedName>
        <fullName evidence="2">Uncharacterized protein</fullName>
    </submittedName>
</protein>
<gene>
    <name evidence="2" type="ORF">BS47DRAFT_1400571</name>
</gene>
<reference evidence="2" key="1">
    <citation type="journal article" date="2020" name="Nat. Commun.">
        <title>Large-scale genome sequencing of mycorrhizal fungi provides insights into the early evolution of symbiotic traits.</title>
        <authorList>
            <person name="Miyauchi S."/>
            <person name="Kiss E."/>
            <person name="Kuo A."/>
            <person name="Drula E."/>
            <person name="Kohler A."/>
            <person name="Sanchez-Garcia M."/>
            <person name="Morin E."/>
            <person name="Andreopoulos B."/>
            <person name="Barry K.W."/>
            <person name="Bonito G."/>
            <person name="Buee M."/>
            <person name="Carver A."/>
            <person name="Chen C."/>
            <person name="Cichocki N."/>
            <person name="Clum A."/>
            <person name="Culley D."/>
            <person name="Crous P.W."/>
            <person name="Fauchery L."/>
            <person name="Girlanda M."/>
            <person name="Hayes R.D."/>
            <person name="Keri Z."/>
            <person name="LaButti K."/>
            <person name="Lipzen A."/>
            <person name="Lombard V."/>
            <person name="Magnuson J."/>
            <person name="Maillard F."/>
            <person name="Murat C."/>
            <person name="Nolan M."/>
            <person name="Ohm R.A."/>
            <person name="Pangilinan J."/>
            <person name="Pereira M.F."/>
            <person name="Perotto S."/>
            <person name="Peter M."/>
            <person name="Pfister S."/>
            <person name="Riley R."/>
            <person name="Sitrit Y."/>
            <person name="Stielow J.B."/>
            <person name="Szollosi G."/>
            <person name="Zifcakova L."/>
            <person name="Stursova M."/>
            <person name="Spatafora J.W."/>
            <person name="Tedersoo L."/>
            <person name="Vaario L.M."/>
            <person name="Yamada A."/>
            <person name="Yan M."/>
            <person name="Wang P."/>
            <person name="Xu J."/>
            <person name="Bruns T."/>
            <person name="Baldrian P."/>
            <person name="Vilgalys R."/>
            <person name="Dunand C."/>
            <person name="Henrissat B."/>
            <person name="Grigoriev I.V."/>
            <person name="Hibbett D."/>
            <person name="Nagy L.G."/>
            <person name="Martin F.M."/>
        </authorList>
    </citation>
    <scope>NUCLEOTIDE SEQUENCE</scope>
    <source>
        <strain evidence="2">UP504</strain>
    </source>
</reference>
<feature type="region of interest" description="Disordered" evidence="1">
    <location>
        <begin position="86"/>
        <end position="118"/>
    </location>
</feature>
<comment type="caution">
    <text evidence="2">The sequence shown here is derived from an EMBL/GenBank/DDBJ whole genome shotgun (WGS) entry which is preliminary data.</text>
</comment>
<accession>A0A9P6AGF1</accession>
<sequence length="201" mass="21816">MTAGAALSYTFPGVKTTSAAFESPSFAGHVADFNAVAITTIDLVYIFGDEITTKNSSTPFLPTSRNGESNYILEIRKPRTTSNYRAHRRAHTNVSFPETGNGGSSENDTSVSSGGRGGDVLLSHSSTNNVWNVYHIYGHNVRLPIADAPLGLGIHIFYRHGVLELRSASKIEFVARLLFPFVIRIRHHGYDHARHGSSGGS</sequence>
<evidence type="ECO:0000313" key="2">
    <source>
        <dbReference type="EMBL" id="KAF9505258.1"/>
    </source>
</evidence>